<feature type="transmembrane region" description="Helical" evidence="2">
    <location>
        <begin position="12"/>
        <end position="34"/>
    </location>
</feature>
<feature type="region of interest" description="Disordered" evidence="1">
    <location>
        <begin position="52"/>
        <end position="127"/>
    </location>
</feature>
<reference evidence="4 5" key="2">
    <citation type="submission" date="2015-02" db="EMBL/GenBank/DDBJ databases">
        <title>The complete genome of Sphingomonas hengshuiensis sp. WHSC-8 isolated from soil of Hengshui Lake.</title>
        <authorList>
            <person name="Wei S."/>
            <person name="Guo J."/>
            <person name="Su C."/>
            <person name="Wu R."/>
            <person name="Zhang Z."/>
            <person name="Liang K."/>
            <person name="Li H."/>
            <person name="Wang T."/>
            <person name="Liu H."/>
            <person name="Zhang C."/>
            <person name="Li Z."/>
            <person name="Wang Q."/>
            <person name="Meng J."/>
        </authorList>
    </citation>
    <scope>NUCLEOTIDE SEQUENCE [LARGE SCALE GENOMIC DNA]</scope>
    <source>
        <strain evidence="4 5">WHSC-8</strain>
    </source>
</reference>
<organism evidence="4 5">
    <name type="scientific">Sphingomonas hengshuiensis</name>
    <dbReference type="NCBI Taxonomy" id="1609977"/>
    <lineage>
        <taxon>Bacteria</taxon>
        <taxon>Pseudomonadati</taxon>
        <taxon>Pseudomonadota</taxon>
        <taxon>Alphaproteobacteria</taxon>
        <taxon>Sphingomonadales</taxon>
        <taxon>Sphingomonadaceae</taxon>
        <taxon>Sphingomonas</taxon>
    </lineage>
</organism>
<dbReference type="OrthoDB" id="7561802at2"/>
<gene>
    <name evidence="4" type="ORF">TS85_03885</name>
</gene>
<keyword evidence="2" id="KW-0812">Transmembrane</keyword>
<feature type="compositionally biased region" description="Polar residues" evidence="1">
    <location>
        <begin position="106"/>
        <end position="115"/>
    </location>
</feature>
<keyword evidence="2" id="KW-1133">Transmembrane helix</keyword>
<dbReference type="Proteomes" id="UP000032300">
    <property type="component" value="Chromosome"/>
</dbReference>
<keyword evidence="5" id="KW-1185">Reference proteome</keyword>
<protein>
    <recommendedName>
        <fullName evidence="3">TonB C-terminal domain-containing protein</fullName>
    </recommendedName>
</protein>
<evidence type="ECO:0000256" key="2">
    <source>
        <dbReference type="SAM" id="Phobius"/>
    </source>
</evidence>
<dbReference type="RefSeq" id="WP_044330540.1">
    <property type="nucleotide sequence ID" value="NZ_CP010836.1"/>
</dbReference>
<evidence type="ECO:0000313" key="5">
    <source>
        <dbReference type="Proteomes" id="UP000032300"/>
    </source>
</evidence>
<keyword evidence="2" id="KW-0472">Membrane</keyword>
<dbReference type="KEGG" id="sphi:TS85_03885"/>
<accession>A0A7U4J6H1</accession>
<reference evidence="4 5" key="1">
    <citation type="journal article" date="2015" name="Int. J. Syst. Evol. Microbiol.">
        <title>Sphingomonas hengshuiensis sp. nov., isolated from lake wetland.</title>
        <authorList>
            <person name="Wei S."/>
            <person name="Wang T."/>
            <person name="Liu H."/>
            <person name="Zhang C."/>
            <person name="Guo J."/>
            <person name="Wang Q."/>
            <person name="Liang K."/>
            <person name="Zhang Z."/>
        </authorList>
    </citation>
    <scope>NUCLEOTIDE SEQUENCE [LARGE SCALE GENOMIC DNA]</scope>
    <source>
        <strain evidence="4 5">WHSC-8</strain>
    </source>
</reference>
<evidence type="ECO:0000259" key="3">
    <source>
        <dbReference type="PROSITE" id="PS52015"/>
    </source>
</evidence>
<proteinExistence type="predicted"/>
<name>A0A7U4J6H1_9SPHN</name>
<sequence>MMRSVPARLREHGAPIAVAVLTLCAAVSLAILLWPRPVPAPRTDRVVQIVQVEPQPAPERPEPEPEPEEVKEEPVVKPDPVVPVELNKTVAEKPSATPATVPDQLPPSQSTQQGGLNRLADAGSDSFRLSAGQGGGLFGRGGAGGGGGDWEAAIALHITRALQRDQRTRAARGSLAVSVAIEADGHFGSARLRSSTGDASLDAAIRDVLNRLSPMNRPRPAGVGAATNMTIDLKRK</sequence>
<dbReference type="Gene3D" id="3.30.1150.10">
    <property type="match status" value="1"/>
</dbReference>
<dbReference type="AlphaFoldDB" id="A0A7U4J6H1"/>
<dbReference type="SUPFAM" id="SSF74653">
    <property type="entry name" value="TolA/TonB C-terminal domain"/>
    <property type="match status" value="1"/>
</dbReference>
<dbReference type="EMBL" id="CP010836">
    <property type="protein sequence ID" value="AJP71145.1"/>
    <property type="molecule type" value="Genomic_DNA"/>
</dbReference>
<dbReference type="GO" id="GO:0055085">
    <property type="term" value="P:transmembrane transport"/>
    <property type="evidence" value="ECO:0007669"/>
    <property type="project" value="InterPro"/>
</dbReference>
<evidence type="ECO:0000256" key="1">
    <source>
        <dbReference type="SAM" id="MobiDB-lite"/>
    </source>
</evidence>
<evidence type="ECO:0000313" key="4">
    <source>
        <dbReference type="EMBL" id="AJP71145.1"/>
    </source>
</evidence>
<dbReference type="InterPro" id="IPR037682">
    <property type="entry name" value="TonB_C"/>
</dbReference>
<dbReference type="PROSITE" id="PS52015">
    <property type="entry name" value="TONB_CTD"/>
    <property type="match status" value="1"/>
</dbReference>
<feature type="domain" description="TonB C-terminal" evidence="3">
    <location>
        <begin position="147"/>
        <end position="236"/>
    </location>
</feature>